<evidence type="ECO:0000313" key="3">
    <source>
        <dbReference type="Proteomes" id="UP000580250"/>
    </source>
</evidence>
<protein>
    <submittedName>
        <fullName evidence="2">Uncharacterized protein</fullName>
    </submittedName>
</protein>
<accession>A0A6V7Y2Q0</accession>
<evidence type="ECO:0000256" key="1">
    <source>
        <dbReference type="SAM" id="Phobius"/>
    </source>
</evidence>
<reference evidence="2 3" key="1">
    <citation type="submission" date="2020-08" db="EMBL/GenBank/DDBJ databases">
        <authorList>
            <person name="Koutsovoulos G."/>
            <person name="Danchin GJ E."/>
        </authorList>
    </citation>
    <scope>NUCLEOTIDE SEQUENCE [LARGE SCALE GENOMIC DNA]</scope>
</reference>
<comment type="caution">
    <text evidence="2">The sequence shown here is derived from an EMBL/GenBank/DDBJ whole genome shotgun (WGS) entry which is preliminary data.</text>
</comment>
<gene>
    <name evidence="2" type="ORF">MENT_LOCUS59688</name>
</gene>
<keyword evidence="1" id="KW-0472">Membrane</keyword>
<dbReference type="OrthoDB" id="5876132at2759"/>
<dbReference type="Proteomes" id="UP000580250">
    <property type="component" value="Unassembled WGS sequence"/>
</dbReference>
<keyword evidence="1" id="KW-1133">Transmembrane helix</keyword>
<evidence type="ECO:0000313" key="2">
    <source>
        <dbReference type="EMBL" id="CAD2205844.1"/>
    </source>
</evidence>
<dbReference type="EMBL" id="CAJEWN010002935">
    <property type="protein sequence ID" value="CAD2205844.1"/>
    <property type="molecule type" value="Genomic_DNA"/>
</dbReference>
<name>A0A6V7Y2Q0_MELEN</name>
<keyword evidence="1" id="KW-0812">Transmembrane</keyword>
<feature type="transmembrane region" description="Helical" evidence="1">
    <location>
        <begin position="12"/>
        <end position="30"/>
    </location>
</feature>
<sequence length="140" mass="16350">MDILITTKKLKIFNLIIFFFLIFNILFSSAKPLINDEEGIIPTWKMRNDKKAMRNSLVRFGKRSSQSSLKRRNVILPPSPQFPSSPYFYLPENNEILLPSKFMENLISPEISSKISLIPSDSLIFVDKTGKEIQRWKERK</sequence>
<organism evidence="2 3">
    <name type="scientific">Meloidogyne enterolobii</name>
    <name type="common">Root-knot nematode worm</name>
    <name type="synonym">Meloidogyne mayaguensis</name>
    <dbReference type="NCBI Taxonomy" id="390850"/>
    <lineage>
        <taxon>Eukaryota</taxon>
        <taxon>Metazoa</taxon>
        <taxon>Ecdysozoa</taxon>
        <taxon>Nematoda</taxon>
        <taxon>Chromadorea</taxon>
        <taxon>Rhabditida</taxon>
        <taxon>Tylenchina</taxon>
        <taxon>Tylenchomorpha</taxon>
        <taxon>Tylenchoidea</taxon>
        <taxon>Meloidogynidae</taxon>
        <taxon>Meloidogyninae</taxon>
        <taxon>Meloidogyne</taxon>
    </lineage>
</organism>
<proteinExistence type="predicted"/>
<dbReference type="AlphaFoldDB" id="A0A6V7Y2Q0"/>